<accession>A0A0F9AL88</accession>
<feature type="non-terminal residue" evidence="1">
    <location>
        <position position="39"/>
    </location>
</feature>
<protein>
    <submittedName>
        <fullName evidence="1">Uncharacterized protein</fullName>
    </submittedName>
</protein>
<name>A0A0F9AL88_9ZZZZ</name>
<dbReference type="AlphaFoldDB" id="A0A0F9AL88"/>
<dbReference type="EMBL" id="LAZR01045361">
    <property type="protein sequence ID" value="KKK99050.1"/>
    <property type="molecule type" value="Genomic_DNA"/>
</dbReference>
<reference evidence="1" key="1">
    <citation type="journal article" date="2015" name="Nature">
        <title>Complex archaea that bridge the gap between prokaryotes and eukaryotes.</title>
        <authorList>
            <person name="Spang A."/>
            <person name="Saw J.H."/>
            <person name="Jorgensen S.L."/>
            <person name="Zaremba-Niedzwiedzka K."/>
            <person name="Martijn J."/>
            <person name="Lind A.E."/>
            <person name="van Eijk R."/>
            <person name="Schleper C."/>
            <person name="Guy L."/>
            <person name="Ettema T.J."/>
        </authorList>
    </citation>
    <scope>NUCLEOTIDE SEQUENCE</scope>
</reference>
<comment type="caution">
    <text evidence="1">The sequence shown here is derived from an EMBL/GenBank/DDBJ whole genome shotgun (WGS) entry which is preliminary data.</text>
</comment>
<sequence length="39" mass="4079">MTVITLEGGKKLARRFAMLQREARGPVLVAATIAGAAPI</sequence>
<organism evidence="1">
    <name type="scientific">marine sediment metagenome</name>
    <dbReference type="NCBI Taxonomy" id="412755"/>
    <lineage>
        <taxon>unclassified sequences</taxon>
        <taxon>metagenomes</taxon>
        <taxon>ecological metagenomes</taxon>
    </lineage>
</organism>
<proteinExistence type="predicted"/>
<gene>
    <name evidence="1" type="ORF">LCGC14_2636660</name>
</gene>
<evidence type="ECO:0000313" key="1">
    <source>
        <dbReference type="EMBL" id="KKK99050.1"/>
    </source>
</evidence>